<keyword evidence="1" id="KW-0732">Signal</keyword>
<keyword evidence="3" id="KW-1185">Reference proteome</keyword>
<feature type="chain" id="PRO_5007856803" evidence="1">
    <location>
        <begin position="21"/>
        <end position="63"/>
    </location>
</feature>
<feature type="non-terminal residue" evidence="2">
    <location>
        <position position="63"/>
    </location>
</feature>
<feature type="signal peptide" evidence="1">
    <location>
        <begin position="1"/>
        <end position="20"/>
    </location>
</feature>
<dbReference type="AlphaFoldDB" id="A0A165DST8"/>
<evidence type="ECO:0000256" key="1">
    <source>
        <dbReference type="SAM" id="SignalP"/>
    </source>
</evidence>
<dbReference type="EMBL" id="KV424036">
    <property type="protein sequence ID" value="KZT53467.1"/>
    <property type="molecule type" value="Genomic_DNA"/>
</dbReference>
<dbReference type="InParanoid" id="A0A165DST8"/>
<name>A0A165DST8_9BASI</name>
<reference evidence="2 3" key="1">
    <citation type="journal article" date="2016" name="Mol. Biol. Evol.">
        <title>Comparative Genomics of Early-Diverging Mushroom-Forming Fungi Provides Insights into the Origins of Lignocellulose Decay Capabilities.</title>
        <authorList>
            <person name="Nagy L.G."/>
            <person name="Riley R."/>
            <person name="Tritt A."/>
            <person name="Adam C."/>
            <person name="Daum C."/>
            <person name="Floudas D."/>
            <person name="Sun H."/>
            <person name="Yadav J.S."/>
            <person name="Pangilinan J."/>
            <person name="Larsson K.H."/>
            <person name="Matsuura K."/>
            <person name="Barry K."/>
            <person name="Labutti K."/>
            <person name="Kuo R."/>
            <person name="Ohm R.A."/>
            <person name="Bhattacharya S.S."/>
            <person name="Shirouzu T."/>
            <person name="Yoshinaga Y."/>
            <person name="Martin F.M."/>
            <person name="Grigoriev I.V."/>
            <person name="Hibbett D.S."/>
        </authorList>
    </citation>
    <scope>NUCLEOTIDE SEQUENCE [LARGE SCALE GENOMIC DNA]</scope>
    <source>
        <strain evidence="2 3">HHB12733</strain>
    </source>
</reference>
<evidence type="ECO:0000313" key="3">
    <source>
        <dbReference type="Proteomes" id="UP000076842"/>
    </source>
</evidence>
<organism evidence="2 3">
    <name type="scientific">Calocera cornea HHB12733</name>
    <dbReference type="NCBI Taxonomy" id="1353952"/>
    <lineage>
        <taxon>Eukaryota</taxon>
        <taxon>Fungi</taxon>
        <taxon>Dikarya</taxon>
        <taxon>Basidiomycota</taxon>
        <taxon>Agaricomycotina</taxon>
        <taxon>Dacrymycetes</taxon>
        <taxon>Dacrymycetales</taxon>
        <taxon>Dacrymycetaceae</taxon>
        <taxon>Calocera</taxon>
    </lineage>
</organism>
<gene>
    <name evidence="2" type="ORF">CALCODRAFT_486301</name>
</gene>
<sequence length="63" mass="6504">MHSAATIAVLLSLLAAGALGNPIEGRGLIHQDKMAVGADRAKLQADRASGNFAAIHSDKVNLR</sequence>
<accession>A0A165DST8</accession>
<evidence type="ECO:0000313" key="2">
    <source>
        <dbReference type="EMBL" id="KZT53467.1"/>
    </source>
</evidence>
<protein>
    <submittedName>
        <fullName evidence="2">Uncharacterized protein</fullName>
    </submittedName>
</protein>
<proteinExistence type="predicted"/>
<dbReference type="Proteomes" id="UP000076842">
    <property type="component" value="Unassembled WGS sequence"/>
</dbReference>